<feature type="domain" description="RDD" evidence="7">
    <location>
        <begin position="110"/>
        <end position="234"/>
    </location>
</feature>
<evidence type="ECO:0000313" key="9">
    <source>
        <dbReference type="Proteomes" id="UP000034646"/>
    </source>
</evidence>
<sequence length="471" mass="52775">MVNQQLLDYIKQQLEKNISKEQIKSALMSNGWDAADVEEGFTVAGPRFSGIPSATPPPPTTPNVRPIPNMINPVITPIAQPASNVINPVATPNIQPAASSINPSAMPISYAGFWLRVSAALIDQIILANISLIFFLLLFFGFFSKNGQLMSNSEEIILYIFLTILVIIYFPFMESRGGATLGKKIFGIKVLKENGEPVKFFRSLVRNLFKYLISIGFVSAAFTEKNQALYDFFASCIVVRSRTVRVGKIWAIIILLMIMDFLLSLALMFFVLGIPFILMFFSPFKGDIPNPSNQNNIQFENNGDNVNPSPVATFTPLSVQEYDTYFSKPIAGLDNESDYRKAYTYVGPALIAFDIFGELNVVLPIIPNLENNRDYIWIDLTSVVSKTDKEILDRESIFEKNLLSKSLSLSKHLSKHSPPIEYLSGSRQIRLIDGFVSDVQKITGTLFFKIPLDSENSINFYEKSYPFVINM</sequence>
<dbReference type="PANTHER" id="PTHR36115:SF4">
    <property type="entry name" value="MEMBRANE PROTEIN"/>
    <property type="match status" value="1"/>
</dbReference>
<dbReference type="Proteomes" id="UP000034646">
    <property type="component" value="Unassembled WGS sequence"/>
</dbReference>
<evidence type="ECO:0000259" key="7">
    <source>
        <dbReference type="Pfam" id="PF06271"/>
    </source>
</evidence>
<name>A0A0G1DTR1_9BACT</name>
<evidence type="ECO:0000256" key="3">
    <source>
        <dbReference type="ARBA" id="ARBA00022692"/>
    </source>
</evidence>
<feature type="transmembrane region" description="Helical" evidence="6">
    <location>
        <begin position="249"/>
        <end position="281"/>
    </location>
</feature>
<feature type="transmembrane region" description="Helical" evidence="6">
    <location>
        <begin position="125"/>
        <end position="144"/>
    </location>
</feature>
<keyword evidence="2" id="KW-1003">Cell membrane</keyword>
<dbReference type="EMBL" id="LCFS01000003">
    <property type="protein sequence ID" value="KKT01040.1"/>
    <property type="molecule type" value="Genomic_DNA"/>
</dbReference>
<comment type="subcellular location">
    <subcellularLocation>
        <location evidence="1">Cell membrane</location>
        <topology evidence="1">Multi-pass membrane protein</topology>
    </subcellularLocation>
</comment>
<comment type="caution">
    <text evidence="8">The sequence shown here is derived from an EMBL/GenBank/DDBJ whole genome shotgun (WGS) entry which is preliminary data.</text>
</comment>
<evidence type="ECO:0000256" key="5">
    <source>
        <dbReference type="ARBA" id="ARBA00023136"/>
    </source>
</evidence>
<protein>
    <recommendedName>
        <fullName evidence="7">RDD domain-containing protein</fullName>
    </recommendedName>
</protein>
<dbReference type="InterPro" id="IPR010432">
    <property type="entry name" value="RDD"/>
</dbReference>
<keyword evidence="5 6" id="KW-0472">Membrane</keyword>
<evidence type="ECO:0000256" key="1">
    <source>
        <dbReference type="ARBA" id="ARBA00004651"/>
    </source>
</evidence>
<feature type="transmembrane region" description="Helical" evidence="6">
    <location>
        <begin position="156"/>
        <end position="173"/>
    </location>
</feature>
<keyword evidence="3 6" id="KW-0812">Transmembrane</keyword>
<reference evidence="8 9" key="1">
    <citation type="journal article" date="2015" name="Nature">
        <title>rRNA introns, odd ribosomes, and small enigmatic genomes across a large radiation of phyla.</title>
        <authorList>
            <person name="Brown C.T."/>
            <person name="Hug L.A."/>
            <person name="Thomas B.C."/>
            <person name="Sharon I."/>
            <person name="Castelle C.J."/>
            <person name="Singh A."/>
            <person name="Wilkins M.J."/>
            <person name="Williams K.H."/>
            <person name="Banfield J.F."/>
        </authorList>
    </citation>
    <scope>NUCLEOTIDE SEQUENCE [LARGE SCALE GENOMIC DNA]</scope>
</reference>
<dbReference type="AlphaFoldDB" id="A0A0G1DTR1"/>
<keyword evidence="4 6" id="KW-1133">Transmembrane helix</keyword>
<dbReference type="InterPro" id="IPR051791">
    <property type="entry name" value="Pra-immunoreactive"/>
</dbReference>
<dbReference type="PANTHER" id="PTHR36115">
    <property type="entry name" value="PROLINE-RICH ANTIGEN HOMOLOG-RELATED"/>
    <property type="match status" value="1"/>
</dbReference>
<evidence type="ECO:0000256" key="2">
    <source>
        <dbReference type="ARBA" id="ARBA00022475"/>
    </source>
</evidence>
<accession>A0A0G1DTR1</accession>
<gene>
    <name evidence="8" type="ORF">UV76_C0003G0016</name>
</gene>
<evidence type="ECO:0000256" key="4">
    <source>
        <dbReference type="ARBA" id="ARBA00022989"/>
    </source>
</evidence>
<dbReference type="STRING" id="1618738.UV76_C0003G0016"/>
<dbReference type="Pfam" id="PF06271">
    <property type="entry name" value="RDD"/>
    <property type="match status" value="1"/>
</dbReference>
<evidence type="ECO:0000256" key="6">
    <source>
        <dbReference type="SAM" id="Phobius"/>
    </source>
</evidence>
<organism evidence="8 9">
    <name type="scientific">Candidatus Nomurabacteria bacterium GW2011_GWA2_43_15</name>
    <dbReference type="NCBI Taxonomy" id="1618738"/>
    <lineage>
        <taxon>Bacteria</taxon>
        <taxon>Candidatus Nomuraibacteriota</taxon>
    </lineage>
</organism>
<evidence type="ECO:0000313" key="8">
    <source>
        <dbReference type="EMBL" id="KKT01040.1"/>
    </source>
</evidence>
<dbReference type="GO" id="GO:0005886">
    <property type="term" value="C:plasma membrane"/>
    <property type="evidence" value="ECO:0007669"/>
    <property type="project" value="UniProtKB-SubCell"/>
</dbReference>
<proteinExistence type="predicted"/>